<protein>
    <submittedName>
        <fullName evidence="2">Helix-turn-helix transcriptional regulator</fullName>
    </submittedName>
</protein>
<accession>A0A5R8M2S4</accession>
<proteinExistence type="predicted"/>
<comment type="caution">
    <text evidence="2">The sequence shown here is derived from an EMBL/GenBank/DDBJ whole genome shotgun (WGS) entry which is preliminary data.</text>
</comment>
<evidence type="ECO:0000313" key="2">
    <source>
        <dbReference type="EMBL" id="TLF42509.1"/>
    </source>
</evidence>
<dbReference type="CDD" id="cd00093">
    <property type="entry name" value="HTH_XRE"/>
    <property type="match status" value="1"/>
</dbReference>
<dbReference type="SUPFAM" id="SSF47413">
    <property type="entry name" value="lambda repressor-like DNA-binding domains"/>
    <property type="match status" value="1"/>
</dbReference>
<dbReference type="Proteomes" id="UP000307781">
    <property type="component" value="Unassembled WGS sequence"/>
</dbReference>
<name>A0A5R8M2S4_LACZE</name>
<organism evidence="2 3">
    <name type="scientific">Lacticaseibacillus zeae</name>
    <name type="common">Lactobacillus zeae</name>
    <dbReference type="NCBI Taxonomy" id="57037"/>
    <lineage>
        <taxon>Bacteria</taxon>
        <taxon>Bacillati</taxon>
        <taxon>Bacillota</taxon>
        <taxon>Bacilli</taxon>
        <taxon>Lactobacillales</taxon>
        <taxon>Lactobacillaceae</taxon>
        <taxon>Lacticaseibacillus</taxon>
    </lineage>
</organism>
<dbReference type="RefSeq" id="WP_138117915.1">
    <property type="nucleotide sequence ID" value="NZ_VBWN01000003.1"/>
</dbReference>
<dbReference type="AlphaFoldDB" id="A0A5R8M2S4"/>
<feature type="domain" description="HTH cro/C1-type" evidence="1">
    <location>
        <begin position="37"/>
        <end position="90"/>
    </location>
</feature>
<dbReference type="Pfam" id="PF01381">
    <property type="entry name" value="HTH_3"/>
    <property type="match status" value="1"/>
</dbReference>
<sequence>MKKDIDFDDYLREQVRDSAVKEAYDRESNKLEVAVVISQAREVAGLTQRAIASKAGIPQATVARVERGDNTSIETLGKIANALGKHIKLSLI</sequence>
<dbReference type="Gene3D" id="1.10.260.40">
    <property type="entry name" value="lambda repressor-like DNA-binding domains"/>
    <property type="match status" value="1"/>
</dbReference>
<gene>
    <name evidence="2" type="ORF">FEI14_06390</name>
</gene>
<reference evidence="2 3" key="1">
    <citation type="submission" date="2019-05" db="EMBL/GenBank/DDBJ databases">
        <title>Genome-based reclassification of Lactobacillus casei as Lactobacillus casei subsp. casei. subsp.nov., description of Lactobacillus casei subsp. zeae subsp. nov., and emended description of Lactobacillus casei.</title>
        <authorList>
            <person name="Huang C.-H."/>
        </authorList>
    </citation>
    <scope>NUCLEOTIDE SEQUENCE [LARGE SCALE GENOMIC DNA]</scope>
    <source>
        <strain evidence="2 3">CRBIP24.58</strain>
    </source>
</reference>
<dbReference type="InterPro" id="IPR001387">
    <property type="entry name" value="Cro/C1-type_HTH"/>
</dbReference>
<dbReference type="PROSITE" id="PS50943">
    <property type="entry name" value="HTH_CROC1"/>
    <property type="match status" value="1"/>
</dbReference>
<dbReference type="SMART" id="SM00530">
    <property type="entry name" value="HTH_XRE"/>
    <property type="match status" value="1"/>
</dbReference>
<dbReference type="EMBL" id="VBWN01000003">
    <property type="protein sequence ID" value="TLF42509.1"/>
    <property type="molecule type" value="Genomic_DNA"/>
</dbReference>
<dbReference type="InterPro" id="IPR010982">
    <property type="entry name" value="Lambda_DNA-bd_dom_sf"/>
</dbReference>
<evidence type="ECO:0000259" key="1">
    <source>
        <dbReference type="PROSITE" id="PS50943"/>
    </source>
</evidence>
<evidence type="ECO:0000313" key="3">
    <source>
        <dbReference type="Proteomes" id="UP000307781"/>
    </source>
</evidence>
<dbReference type="GO" id="GO:0003677">
    <property type="term" value="F:DNA binding"/>
    <property type="evidence" value="ECO:0007669"/>
    <property type="project" value="InterPro"/>
</dbReference>